<organism evidence="2 3">
    <name type="scientific">Moorena bouillonii PNG</name>
    <dbReference type="NCBI Taxonomy" id="568701"/>
    <lineage>
        <taxon>Bacteria</taxon>
        <taxon>Bacillati</taxon>
        <taxon>Cyanobacteriota</taxon>
        <taxon>Cyanophyceae</taxon>
        <taxon>Coleofasciculales</taxon>
        <taxon>Coleofasciculaceae</taxon>
        <taxon>Moorena</taxon>
    </lineage>
</organism>
<sequence length="239" mass="27495">MCLVFEQEPFFAETRKLLEIIKSQRIEGYVAQATVAKFFYYAKNLRGEKYATEILSMVMEILKECPFDDTILEKKRLTLKLIEIADFEVAEGVLCTIANHLEAFVTLNSKKLNYMGSIFPVLSVKQVLDRQPLEDCFHLSEPIEDSLLFPEPIYEPKVETEMSVVPETDSNVERRLDKLEELYMKMNENLNQVLDQDPSSRKPRSSLSKGSKSARLRNLVKGEKSSVNPEIPSDSQFRD</sequence>
<reference evidence="2 3" key="1">
    <citation type="submission" date="2016-10" db="EMBL/GenBank/DDBJ databases">
        <title>Comparative genomics uncovers the prolific and rare metabolic potential of the cyanobacterial genus Moorea.</title>
        <authorList>
            <person name="Leao T."/>
            <person name="Castelao G."/>
            <person name="Korobeynikov A."/>
            <person name="Monroe E.A."/>
            <person name="Podell S."/>
            <person name="Glukhov E."/>
            <person name="Allen E."/>
            <person name="Gerwick W.H."/>
            <person name="Gerwick L."/>
        </authorList>
    </citation>
    <scope>NUCLEOTIDE SEQUENCE [LARGE SCALE GENOMIC DNA]</scope>
    <source>
        <strain evidence="2 3">PNG5-198</strain>
    </source>
</reference>
<protein>
    <submittedName>
        <fullName evidence="2">Uncharacterized protein</fullName>
    </submittedName>
</protein>
<evidence type="ECO:0000256" key="1">
    <source>
        <dbReference type="SAM" id="MobiDB-lite"/>
    </source>
</evidence>
<dbReference type="EMBL" id="MKZS01000001">
    <property type="protein sequence ID" value="OLT61580.1"/>
    <property type="molecule type" value="Genomic_DNA"/>
</dbReference>
<accession>A0A1U7N6J7</accession>
<feature type="compositionally biased region" description="Low complexity" evidence="1">
    <location>
        <begin position="205"/>
        <end position="217"/>
    </location>
</feature>
<keyword evidence="3" id="KW-1185">Reference proteome</keyword>
<dbReference type="AlphaFoldDB" id="A0A1U7N6J7"/>
<comment type="caution">
    <text evidence="2">The sequence shown here is derived from an EMBL/GenBank/DDBJ whole genome shotgun (WGS) entry which is preliminary data.</text>
</comment>
<dbReference type="Proteomes" id="UP000186657">
    <property type="component" value="Unassembled WGS sequence"/>
</dbReference>
<evidence type="ECO:0000313" key="3">
    <source>
        <dbReference type="Proteomes" id="UP000186657"/>
    </source>
</evidence>
<evidence type="ECO:0000313" key="2">
    <source>
        <dbReference type="EMBL" id="OLT61580.1"/>
    </source>
</evidence>
<feature type="region of interest" description="Disordered" evidence="1">
    <location>
        <begin position="191"/>
        <end position="239"/>
    </location>
</feature>
<gene>
    <name evidence="2" type="ORF">BJP37_23745</name>
</gene>
<name>A0A1U7N6J7_9CYAN</name>
<proteinExistence type="predicted"/>